<sequence length="275" mass="33102">MNEIYFIKYHISKNKEDKDIYNIIEYIIDKLEFSEENTINLKSFINNESLNRLCIIGYVIKKETIYPVSILNLIMDFEIIKKVNKYNYIDEFVIKKHLFNYNIPLKEKFIFYKNLMELKIYLDNQSNIDKDNKKLIFSNLLISNKINFTKINNGIYLIDLKGTIENIFKKDDIIGFYQPDTNTIFPKRILNKFKNGNKTKFIVEDLLTNKSTEIIDENLTDWYSKYNLLDSVSFIEDQEVFWVNHIKYDIKTKNYLYEISNNDDYIEEVLLEKSY</sequence>
<organism evidence="1">
    <name type="scientific">viral metagenome</name>
    <dbReference type="NCBI Taxonomy" id="1070528"/>
    <lineage>
        <taxon>unclassified sequences</taxon>
        <taxon>metagenomes</taxon>
        <taxon>organismal metagenomes</taxon>
    </lineage>
</organism>
<evidence type="ECO:0000313" key="1">
    <source>
        <dbReference type="EMBL" id="QHU35155.1"/>
    </source>
</evidence>
<reference evidence="1" key="1">
    <citation type="journal article" date="2020" name="Nature">
        <title>Giant virus diversity and host interactions through global metagenomics.</title>
        <authorList>
            <person name="Schulz F."/>
            <person name="Roux S."/>
            <person name="Paez-Espino D."/>
            <person name="Jungbluth S."/>
            <person name="Walsh D.A."/>
            <person name="Denef V.J."/>
            <person name="McMahon K.D."/>
            <person name="Konstantinidis K.T."/>
            <person name="Eloe-Fadrosh E.A."/>
            <person name="Kyrpides N.C."/>
            <person name="Woyke T."/>
        </authorList>
    </citation>
    <scope>NUCLEOTIDE SEQUENCE</scope>
    <source>
        <strain evidence="1">GVMAG-S-1017745-26</strain>
    </source>
</reference>
<accession>A0A6C0LYP7</accession>
<protein>
    <submittedName>
        <fullName evidence="1">Uncharacterized protein</fullName>
    </submittedName>
</protein>
<dbReference type="EMBL" id="MN740584">
    <property type="protein sequence ID" value="QHU35155.1"/>
    <property type="molecule type" value="Genomic_DNA"/>
</dbReference>
<dbReference type="AlphaFoldDB" id="A0A6C0LYP7"/>
<proteinExistence type="predicted"/>
<name>A0A6C0LYP7_9ZZZZ</name>